<keyword evidence="7" id="KW-1185">Reference proteome</keyword>
<feature type="transmembrane region" description="Helical" evidence="4">
    <location>
        <begin position="91"/>
        <end position="110"/>
    </location>
</feature>
<dbReference type="PANTHER" id="PTHR43280:SF2">
    <property type="entry name" value="HTH-TYPE TRANSCRIPTIONAL REGULATOR EXSA"/>
    <property type="match status" value="1"/>
</dbReference>
<keyword evidence="4" id="KW-0812">Transmembrane</keyword>
<feature type="transmembrane region" description="Helical" evidence="4">
    <location>
        <begin position="62"/>
        <end position="79"/>
    </location>
</feature>
<keyword evidence="1" id="KW-0805">Transcription regulation</keyword>
<organism evidence="6 7">
    <name type="scientific">Flavobacterium cerinum</name>
    <dbReference type="NCBI Taxonomy" id="2502784"/>
    <lineage>
        <taxon>Bacteria</taxon>
        <taxon>Pseudomonadati</taxon>
        <taxon>Bacteroidota</taxon>
        <taxon>Flavobacteriia</taxon>
        <taxon>Flavobacteriales</taxon>
        <taxon>Flavobacteriaceae</taxon>
        <taxon>Flavobacterium</taxon>
    </lineage>
</organism>
<name>A0ABY5IR52_9FLAO</name>
<dbReference type="InterPro" id="IPR009057">
    <property type="entry name" value="Homeodomain-like_sf"/>
</dbReference>
<gene>
    <name evidence="6" type="ORF">NOX80_09485</name>
</gene>
<keyword evidence="4" id="KW-1133">Transmembrane helix</keyword>
<dbReference type="Proteomes" id="UP001059844">
    <property type="component" value="Chromosome"/>
</dbReference>
<evidence type="ECO:0000313" key="6">
    <source>
        <dbReference type="EMBL" id="UUC43864.1"/>
    </source>
</evidence>
<reference evidence="6" key="1">
    <citation type="submission" date="2022-07" db="EMBL/GenBank/DDBJ databases">
        <title>Isolation, identification, and degradation of a PFOSA degrading strain from sewage treatment plant.</title>
        <authorList>
            <person name="Zhang L."/>
            <person name="Huo Y."/>
        </authorList>
    </citation>
    <scope>NUCLEOTIDE SEQUENCE</scope>
    <source>
        <strain evidence="6">C1</strain>
    </source>
</reference>
<dbReference type="InterPro" id="IPR018062">
    <property type="entry name" value="HTH_AraC-typ_CS"/>
</dbReference>
<evidence type="ECO:0000256" key="3">
    <source>
        <dbReference type="ARBA" id="ARBA00023163"/>
    </source>
</evidence>
<dbReference type="Pfam" id="PF12833">
    <property type="entry name" value="HTH_18"/>
    <property type="match status" value="1"/>
</dbReference>
<sequence>MLFLLLILVSATNALTLYVILRNNSDTPFDKVIRYAVLVSLVHSVYALCARYYFADSPFIDSGVPFGLLYGPILYFLAFSNDEKRPSRKNILLHLGPFLLVTIVYIVFLVKAEVLQNFSLPYFIILYSGKVLSMVLYVSYLFLNQKKMIADGRLRKLINSGATWLLLIASLFASLIFSKVFQKEEMGALFPGVILYGVMLFVSLLIFKYCIDSLLQYSKTEEALSDDDLQMTKKQYQKSALTPEILREYEQKLNEMMEKEQIFLDTELSLESLSRKVKIPKHHLTQLFNMTINQTFYQYINSYRVSYSCQLLLDEPETNLEEIAFKSGFNSKVTFNRYFKNLMECTPSEYRQS</sequence>
<evidence type="ECO:0000259" key="5">
    <source>
        <dbReference type="PROSITE" id="PS01124"/>
    </source>
</evidence>
<proteinExistence type="predicted"/>
<feature type="domain" description="HTH araC/xylS-type" evidence="5">
    <location>
        <begin position="247"/>
        <end position="353"/>
    </location>
</feature>
<evidence type="ECO:0000313" key="7">
    <source>
        <dbReference type="Proteomes" id="UP001059844"/>
    </source>
</evidence>
<keyword evidence="4" id="KW-0472">Membrane</keyword>
<dbReference type="PANTHER" id="PTHR43280">
    <property type="entry name" value="ARAC-FAMILY TRANSCRIPTIONAL REGULATOR"/>
    <property type="match status" value="1"/>
</dbReference>
<keyword evidence="3" id="KW-0804">Transcription</keyword>
<dbReference type="InterPro" id="IPR018060">
    <property type="entry name" value="HTH_AraC"/>
</dbReference>
<dbReference type="SUPFAM" id="SSF46689">
    <property type="entry name" value="Homeodomain-like"/>
    <property type="match status" value="1"/>
</dbReference>
<protein>
    <submittedName>
        <fullName evidence="6">Helix-turn-helix domain-containing protein</fullName>
    </submittedName>
</protein>
<keyword evidence="2" id="KW-0238">DNA-binding</keyword>
<feature type="transmembrane region" description="Helical" evidence="4">
    <location>
        <begin position="122"/>
        <end position="143"/>
    </location>
</feature>
<dbReference type="RefSeq" id="WP_256549532.1">
    <property type="nucleotide sequence ID" value="NZ_CP101751.1"/>
</dbReference>
<evidence type="ECO:0000256" key="2">
    <source>
        <dbReference type="ARBA" id="ARBA00023125"/>
    </source>
</evidence>
<feature type="transmembrane region" description="Helical" evidence="4">
    <location>
        <begin position="164"/>
        <end position="182"/>
    </location>
</feature>
<evidence type="ECO:0000256" key="4">
    <source>
        <dbReference type="SAM" id="Phobius"/>
    </source>
</evidence>
<accession>A0ABY5IR52</accession>
<dbReference type="SMART" id="SM00342">
    <property type="entry name" value="HTH_ARAC"/>
    <property type="match status" value="1"/>
</dbReference>
<dbReference type="EMBL" id="CP101751">
    <property type="protein sequence ID" value="UUC43864.1"/>
    <property type="molecule type" value="Genomic_DNA"/>
</dbReference>
<evidence type="ECO:0000256" key="1">
    <source>
        <dbReference type="ARBA" id="ARBA00023015"/>
    </source>
</evidence>
<dbReference type="PROSITE" id="PS01124">
    <property type="entry name" value="HTH_ARAC_FAMILY_2"/>
    <property type="match status" value="1"/>
</dbReference>
<feature type="transmembrane region" description="Helical" evidence="4">
    <location>
        <begin position="188"/>
        <end position="211"/>
    </location>
</feature>
<dbReference type="PROSITE" id="PS00041">
    <property type="entry name" value="HTH_ARAC_FAMILY_1"/>
    <property type="match status" value="1"/>
</dbReference>
<dbReference type="Gene3D" id="1.10.10.60">
    <property type="entry name" value="Homeodomain-like"/>
    <property type="match status" value="2"/>
</dbReference>